<dbReference type="EMBL" id="BARU01000303">
    <property type="protein sequence ID" value="GAH19358.1"/>
    <property type="molecule type" value="Genomic_DNA"/>
</dbReference>
<proteinExistence type="predicted"/>
<name>X1FEZ0_9ZZZZ</name>
<organism evidence="1">
    <name type="scientific">marine sediment metagenome</name>
    <dbReference type="NCBI Taxonomy" id="412755"/>
    <lineage>
        <taxon>unclassified sequences</taxon>
        <taxon>metagenomes</taxon>
        <taxon>ecological metagenomes</taxon>
    </lineage>
</organism>
<protein>
    <submittedName>
        <fullName evidence="1">Uncharacterized protein</fullName>
    </submittedName>
</protein>
<dbReference type="AlphaFoldDB" id="X1FEZ0"/>
<gene>
    <name evidence="1" type="ORF">S03H2_01120</name>
</gene>
<evidence type="ECO:0000313" key="1">
    <source>
        <dbReference type="EMBL" id="GAH19358.1"/>
    </source>
</evidence>
<feature type="non-terminal residue" evidence="1">
    <location>
        <position position="41"/>
    </location>
</feature>
<sequence length="41" mass="4468">MGEEIDTGSMEARRERVLQALHILVGDGAALTTDEEKAIIK</sequence>
<accession>X1FEZ0</accession>
<reference evidence="1" key="1">
    <citation type="journal article" date="2014" name="Front. Microbiol.">
        <title>High frequency of phylogenetically diverse reductive dehalogenase-homologous genes in deep subseafloor sedimentary metagenomes.</title>
        <authorList>
            <person name="Kawai M."/>
            <person name="Futagami T."/>
            <person name="Toyoda A."/>
            <person name="Takaki Y."/>
            <person name="Nishi S."/>
            <person name="Hori S."/>
            <person name="Arai W."/>
            <person name="Tsubouchi T."/>
            <person name="Morono Y."/>
            <person name="Uchiyama I."/>
            <person name="Ito T."/>
            <person name="Fujiyama A."/>
            <person name="Inagaki F."/>
            <person name="Takami H."/>
        </authorList>
    </citation>
    <scope>NUCLEOTIDE SEQUENCE</scope>
    <source>
        <strain evidence="1">Expedition CK06-06</strain>
    </source>
</reference>
<comment type="caution">
    <text evidence="1">The sequence shown here is derived from an EMBL/GenBank/DDBJ whole genome shotgun (WGS) entry which is preliminary data.</text>
</comment>